<evidence type="ECO:0000256" key="1">
    <source>
        <dbReference type="SAM" id="MobiDB-lite"/>
    </source>
</evidence>
<evidence type="ECO:0000313" key="3">
    <source>
        <dbReference type="EMBL" id="KAF2187638.1"/>
    </source>
</evidence>
<evidence type="ECO:0000256" key="2">
    <source>
        <dbReference type="SAM" id="SignalP"/>
    </source>
</evidence>
<keyword evidence="4" id="KW-1185">Reference proteome</keyword>
<protein>
    <recommendedName>
        <fullName evidence="5">Secreted protein</fullName>
    </recommendedName>
</protein>
<reference evidence="3" key="1">
    <citation type="journal article" date="2020" name="Stud. Mycol.">
        <title>101 Dothideomycetes genomes: a test case for predicting lifestyles and emergence of pathogens.</title>
        <authorList>
            <person name="Haridas S."/>
            <person name="Albert R."/>
            <person name="Binder M."/>
            <person name="Bloem J."/>
            <person name="Labutti K."/>
            <person name="Salamov A."/>
            <person name="Andreopoulos B."/>
            <person name="Baker S."/>
            <person name="Barry K."/>
            <person name="Bills G."/>
            <person name="Bluhm B."/>
            <person name="Cannon C."/>
            <person name="Castanera R."/>
            <person name="Culley D."/>
            <person name="Daum C."/>
            <person name="Ezra D."/>
            <person name="Gonzalez J."/>
            <person name="Henrissat B."/>
            <person name="Kuo A."/>
            <person name="Liang C."/>
            <person name="Lipzen A."/>
            <person name="Lutzoni F."/>
            <person name="Magnuson J."/>
            <person name="Mondo S."/>
            <person name="Nolan M."/>
            <person name="Ohm R."/>
            <person name="Pangilinan J."/>
            <person name="Park H.-J."/>
            <person name="Ramirez L."/>
            <person name="Alfaro M."/>
            <person name="Sun H."/>
            <person name="Tritt A."/>
            <person name="Yoshinaga Y."/>
            <person name="Zwiers L.-H."/>
            <person name="Turgeon B."/>
            <person name="Goodwin S."/>
            <person name="Spatafora J."/>
            <person name="Crous P."/>
            <person name="Grigoriev I."/>
        </authorList>
    </citation>
    <scope>NUCLEOTIDE SEQUENCE</scope>
    <source>
        <strain evidence="3">CBS 207.26</strain>
    </source>
</reference>
<evidence type="ECO:0000313" key="4">
    <source>
        <dbReference type="Proteomes" id="UP000800200"/>
    </source>
</evidence>
<accession>A0A6A6EAT7</accession>
<dbReference type="AlphaFoldDB" id="A0A6A6EAT7"/>
<proteinExistence type="predicted"/>
<dbReference type="Proteomes" id="UP000800200">
    <property type="component" value="Unassembled WGS sequence"/>
</dbReference>
<dbReference type="EMBL" id="ML994626">
    <property type="protein sequence ID" value="KAF2187638.1"/>
    <property type="molecule type" value="Genomic_DNA"/>
</dbReference>
<feature type="region of interest" description="Disordered" evidence="1">
    <location>
        <begin position="90"/>
        <end position="113"/>
    </location>
</feature>
<feature type="compositionally biased region" description="Basic and acidic residues" evidence="1">
    <location>
        <begin position="94"/>
        <end position="104"/>
    </location>
</feature>
<gene>
    <name evidence="3" type="ORF">K469DRAFT_103309</name>
</gene>
<feature type="chain" id="PRO_5025589241" description="Secreted protein" evidence="2">
    <location>
        <begin position="22"/>
        <end position="150"/>
    </location>
</feature>
<evidence type="ECO:0008006" key="5">
    <source>
        <dbReference type="Google" id="ProtNLM"/>
    </source>
</evidence>
<organism evidence="3 4">
    <name type="scientific">Zopfia rhizophila CBS 207.26</name>
    <dbReference type="NCBI Taxonomy" id="1314779"/>
    <lineage>
        <taxon>Eukaryota</taxon>
        <taxon>Fungi</taxon>
        <taxon>Dikarya</taxon>
        <taxon>Ascomycota</taxon>
        <taxon>Pezizomycotina</taxon>
        <taxon>Dothideomycetes</taxon>
        <taxon>Dothideomycetes incertae sedis</taxon>
        <taxon>Zopfiaceae</taxon>
        <taxon>Zopfia</taxon>
    </lineage>
</organism>
<name>A0A6A6EAT7_9PEZI</name>
<feature type="signal peptide" evidence="2">
    <location>
        <begin position="1"/>
        <end position="21"/>
    </location>
</feature>
<sequence>MQHPVLVWVILPFLFLEGSIRVHHRQSQAHLRLERRLVDETTTGMLCIRYVPAPDASTPINCILRRMLLLFSTFLPHLRPVTIGVRESGMTPRWTDERDPHRNCDSPSSHADLKASAPKEMCGWSNRRECHDTHSQIHLRIRCEQIKIGS</sequence>
<keyword evidence="2" id="KW-0732">Signal</keyword>